<proteinExistence type="predicted"/>
<dbReference type="InterPro" id="IPR045122">
    <property type="entry name" value="Csc1-like"/>
</dbReference>
<dbReference type="Proteomes" id="UP000054937">
    <property type="component" value="Unassembled WGS sequence"/>
</dbReference>
<gene>
    <name evidence="2" type="ORF">PPERSA_00849</name>
</gene>
<dbReference type="PANTHER" id="PTHR13018:SF135">
    <property type="entry name" value="CSC1_OSCA1-LIKE 7TM REGION DOMAIN-CONTAINING PROTEIN"/>
    <property type="match status" value="1"/>
</dbReference>
<dbReference type="AlphaFoldDB" id="A0A0V0QEH7"/>
<feature type="transmembrane region" description="Helical" evidence="1">
    <location>
        <begin position="445"/>
        <end position="466"/>
    </location>
</feature>
<dbReference type="InParanoid" id="A0A0V0QEH7"/>
<keyword evidence="1" id="KW-0472">Membrane</keyword>
<feature type="transmembrane region" description="Helical" evidence="1">
    <location>
        <begin position="371"/>
        <end position="391"/>
    </location>
</feature>
<keyword evidence="1" id="KW-1133">Transmembrane helix</keyword>
<keyword evidence="1" id="KW-0812">Transmembrane</keyword>
<feature type="transmembrane region" description="Helical" evidence="1">
    <location>
        <begin position="261"/>
        <end position="278"/>
    </location>
</feature>
<sequence length="550" mass="64506">MKLNVYSVHLARQYNDTLFLHIKSNELRRKYKENLYLDNIGQRKKGCLENCFPTYFNETLLSQKRYLKVIKKNNEIILNTFSQVKYHDDYNSLKAFVVFDTINDKKKAHQFFKKKYVSNWKLQCCPKRYNKQFMLFEKYSIKSSESVSQPSDILWENIEVSSFSRFFSYNLCTYEEFMDEKLSNQDCEKAFYEFLVSLVLNTMIGTIIWITNTLMRLHFVIFGFSLPETLSESGLSIKEDGEMEYFESLNQNFYIQSGSKLIIALVCTAFFFFINFLFGEKLMRKQKLNKAKKLTYKDQMKKILSPKPFDLAYAYSSVLNTIFVTLLYSSGMPIMIPIGAISLLIQYWSFKQSILRYKRKPPEVDTSLHDSVLTILPFSILFHLAFALFVYSEQSILPIPSEDTTKDDVGYLNTYATKFSNMLGINSFYDDKYDNVRMLEQNQALTLYIFICIVLTVGFLIIAKYLTTILRILKKIICCGRLQPNAIFNFSNQSYEALFDDMNKKLLPSYDIMDNLEYKGLIQTLNIGVEIDQMENDNNENNSQQTFLNN</sequence>
<feature type="transmembrane region" description="Helical" evidence="1">
    <location>
        <begin position="190"/>
        <end position="210"/>
    </location>
</feature>
<feature type="transmembrane region" description="Helical" evidence="1">
    <location>
        <begin position="334"/>
        <end position="350"/>
    </location>
</feature>
<reference evidence="2 3" key="1">
    <citation type="journal article" date="2015" name="Sci. Rep.">
        <title>Genome of the facultative scuticociliatosis pathogen Pseudocohnilembus persalinus provides insight into its virulence through horizontal gene transfer.</title>
        <authorList>
            <person name="Xiong J."/>
            <person name="Wang G."/>
            <person name="Cheng J."/>
            <person name="Tian M."/>
            <person name="Pan X."/>
            <person name="Warren A."/>
            <person name="Jiang C."/>
            <person name="Yuan D."/>
            <person name="Miao W."/>
        </authorList>
    </citation>
    <scope>NUCLEOTIDE SEQUENCE [LARGE SCALE GENOMIC DNA]</scope>
    <source>
        <strain evidence="2">36N120E</strain>
    </source>
</reference>
<dbReference type="PANTHER" id="PTHR13018">
    <property type="entry name" value="PROBABLE MEMBRANE PROTEIN DUF221-RELATED"/>
    <property type="match status" value="1"/>
</dbReference>
<dbReference type="GO" id="GO:0005227">
    <property type="term" value="F:calcium-activated cation channel activity"/>
    <property type="evidence" value="ECO:0007669"/>
    <property type="project" value="InterPro"/>
</dbReference>
<accession>A0A0V0QEH7</accession>
<dbReference type="GO" id="GO:0005886">
    <property type="term" value="C:plasma membrane"/>
    <property type="evidence" value="ECO:0007669"/>
    <property type="project" value="TreeGrafter"/>
</dbReference>
<dbReference type="OrthoDB" id="291748at2759"/>
<protein>
    <recommendedName>
        <fullName evidence="4">CSC1/OSCA1-like cytosolic domain-containing protein</fullName>
    </recommendedName>
</protein>
<evidence type="ECO:0000256" key="1">
    <source>
        <dbReference type="SAM" id="Phobius"/>
    </source>
</evidence>
<dbReference type="EMBL" id="LDAU01000183">
    <property type="protein sequence ID" value="KRX00622.1"/>
    <property type="molecule type" value="Genomic_DNA"/>
</dbReference>
<evidence type="ECO:0008006" key="4">
    <source>
        <dbReference type="Google" id="ProtNLM"/>
    </source>
</evidence>
<organism evidence="2 3">
    <name type="scientific">Pseudocohnilembus persalinus</name>
    <name type="common">Ciliate</name>
    <dbReference type="NCBI Taxonomy" id="266149"/>
    <lineage>
        <taxon>Eukaryota</taxon>
        <taxon>Sar</taxon>
        <taxon>Alveolata</taxon>
        <taxon>Ciliophora</taxon>
        <taxon>Intramacronucleata</taxon>
        <taxon>Oligohymenophorea</taxon>
        <taxon>Scuticociliatia</taxon>
        <taxon>Philasterida</taxon>
        <taxon>Pseudocohnilembidae</taxon>
        <taxon>Pseudocohnilembus</taxon>
    </lineage>
</organism>
<evidence type="ECO:0000313" key="2">
    <source>
        <dbReference type="EMBL" id="KRX00622.1"/>
    </source>
</evidence>
<name>A0A0V0QEH7_PSEPJ</name>
<comment type="caution">
    <text evidence="2">The sequence shown here is derived from an EMBL/GenBank/DDBJ whole genome shotgun (WGS) entry which is preliminary data.</text>
</comment>
<keyword evidence="3" id="KW-1185">Reference proteome</keyword>
<feature type="transmembrane region" description="Helical" evidence="1">
    <location>
        <begin position="309"/>
        <end position="328"/>
    </location>
</feature>
<evidence type="ECO:0000313" key="3">
    <source>
        <dbReference type="Proteomes" id="UP000054937"/>
    </source>
</evidence>